<keyword evidence="4" id="KW-1185">Reference proteome</keyword>
<accession>E6K038</accession>
<evidence type="ECO:0000313" key="3">
    <source>
        <dbReference type="EMBL" id="EFT84150.1"/>
    </source>
</evidence>
<name>E6K038_PARDN</name>
<dbReference type="InterPro" id="IPR007569">
    <property type="entry name" value="DUF559"/>
</dbReference>
<dbReference type="KEGG" id="pdo:PSDT_0504"/>
<dbReference type="EMBL" id="AEON01000001">
    <property type="protein sequence ID" value="EFT84150.1"/>
    <property type="molecule type" value="Genomic_DNA"/>
</dbReference>
<dbReference type="eggNOG" id="COG2852">
    <property type="taxonomic scope" value="Bacteria"/>
</dbReference>
<dbReference type="SUPFAM" id="SSF52980">
    <property type="entry name" value="Restriction endonuclease-like"/>
    <property type="match status" value="1"/>
</dbReference>
<evidence type="ECO:0000259" key="2">
    <source>
        <dbReference type="Pfam" id="PF04480"/>
    </source>
</evidence>
<gene>
    <name evidence="3" type="ORF">HMPREF0620_1155</name>
</gene>
<protein>
    <recommendedName>
        <fullName evidence="2">DUF559 domain-containing protein</fullName>
    </recommendedName>
</protein>
<dbReference type="Pfam" id="PF04480">
    <property type="entry name" value="DUF559"/>
    <property type="match status" value="1"/>
</dbReference>
<reference evidence="3 4" key="1">
    <citation type="submission" date="2010-12" db="EMBL/GenBank/DDBJ databases">
        <authorList>
            <person name="Muzny D."/>
            <person name="Qin X."/>
            <person name="Buhay C."/>
            <person name="Dugan-Rocha S."/>
            <person name="Ding Y."/>
            <person name="Chen G."/>
            <person name="Hawes A."/>
            <person name="Holder M."/>
            <person name="Jhangiani S."/>
            <person name="Johnson A."/>
            <person name="Khan Z."/>
            <person name="Li Z."/>
            <person name="Liu W."/>
            <person name="Liu X."/>
            <person name="Perez L."/>
            <person name="Shen H."/>
            <person name="Wang Q."/>
            <person name="Watt J."/>
            <person name="Xi L."/>
            <person name="Xin Y."/>
            <person name="Zhou J."/>
            <person name="Deng J."/>
            <person name="Jiang H."/>
            <person name="Liu Y."/>
            <person name="Qu J."/>
            <person name="Song X.-Z."/>
            <person name="Zhang L."/>
            <person name="Villasana D."/>
            <person name="Johnson A."/>
            <person name="Liu J."/>
            <person name="Liyanage D."/>
            <person name="Lorensuhewa L."/>
            <person name="Robinson T."/>
            <person name="Song A."/>
            <person name="Song B.-B."/>
            <person name="Dinh H."/>
            <person name="Thornton R."/>
            <person name="Coyle M."/>
            <person name="Francisco L."/>
            <person name="Jackson L."/>
            <person name="Javaid M."/>
            <person name="Korchina V."/>
            <person name="Kovar C."/>
            <person name="Mata R."/>
            <person name="Mathew T."/>
            <person name="Ngo R."/>
            <person name="Nguyen L."/>
            <person name="Nguyen N."/>
            <person name="Okwuonu G."/>
            <person name="Ongeri F."/>
            <person name="Pham C."/>
            <person name="Simmons D."/>
            <person name="Wilczek-Boney K."/>
            <person name="Hale W."/>
            <person name="Jakkamsetti A."/>
            <person name="Pham P."/>
            <person name="Ruth R."/>
            <person name="San Lucas F."/>
            <person name="Warren J."/>
            <person name="Zhang J."/>
            <person name="Zhao Z."/>
            <person name="Zhou C."/>
            <person name="Zhu D."/>
            <person name="Lee S."/>
            <person name="Bess C."/>
            <person name="Blankenburg K."/>
            <person name="Forbes L."/>
            <person name="Fu Q."/>
            <person name="Gubbala S."/>
            <person name="Hirani K."/>
            <person name="Jayaseelan J.C."/>
            <person name="Lara F."/>
            <person name="Munidasa M."/>
            <person name="Palculict T."/>
            <person name="Patil S."/>
            <person name="Pu L.-L."/>
            <person name="Saada N."/>
            <person name="Tang L."/>
            <person name="Weissenberger G."/>
            <person name="Zhu Y."/>
            <person name="Hemphill L."/>
            <person name="Shang Y."/>
            <person name="Youmans B."/>
            <person name="Ayvaz T."/>
            <person name="Ross M."/>
            <person name="Santibanez J."/>
            <person name="Aqrawi P."/>
            <person name="Gross S."/>
            <person name="Joshi V."/>
            <person name="Fowler G."/>
            <person name="Nazareth L."/>
            <person name="Reid J."/>
            <person name="Worley K."/>
            <person name="Petrosino J."/>
            <person name="Highlander S."/>
            <person name="Gibbs R."/>
        </authorList>
    </citation>
    <scope>NUCLEOTIDE SEQUENCE [LARGE SCALE GENOMIC DNA]</scope>
    <source>
        <strain evidence="3 4">DSM 10105</strain>
    </source>
</reference>
<evidence type="ECO:0000256" key="1">
    <source>
        <dbReference type="SAM" id="MobiDB-lite"/>
    </source>
</evidence>
<dbReference type="AlphaFoldDB" id="E6K038"/>
<dbReference type="Gene3D" id="3.40.960.10">
    <property type="entry name" value="VSR Endonuclease"/>
    <property type="match status" value="1"/>
</dbReference>
<comment type="caution">
    <text evidence="3">The sequence shown here is derived from an EMBL/GenBank/DDBJ whole genome shotgun (WGS) entry which is preliminary data.</text>
</comment>
<dbReference type="PATRIC" id="fig|864564.6.peg.556"/>
<feature type="domain" description="DUF559" evidence="2">
    <location>
        <begin position="36"/>
        <end position="86"/>
    </location>
</feature>
<feature type="region of interest" description="Disordered" evidence="1">
    <location>
        <begin position="107"/>
        <end position="132"/>
    </location>
</feature>
<organism evidence="3 4">
    <name type="scientific">Parascardovia denticolens DSM 10105 = JCM 12538</name>
    <dbReference type="NCBI Taxonomy" id="864564"/>
    <lineage>
        <taxon>Bacteria</taxon>
        <taxon>Bacillati</taxon>
        <taxon>Actinomycetota</taxon>
        <taxon>Actinomycetes</taxon>
        <taxon>Bifidobacteriales</taxon>
        <taxon>Bifidobacteriaceae</taxon>
        <taxon>Parascardovia</taxon>
    </lineage>
</organism>
<dbReference type="HOGENOM" id="CLU_052626_8_0_11"/>
<evidence type="ECO:0000313" key="4">
    <source>
        <dbReference type="Proteomes" id="UP000004946"/>
    </source>
</evidence>
<dbReference type="Proteomes" id="UP000004946">
    <property type="component" value="Chromosome"/>
</dbReference>
<sequence>MEPGTDSPYETLLRLILLSSGLPLPQVNYRIGDGTSFLVDLAYPEHKVGIEYNGTHHHEQISEDLKRQNALISRGWKVLFIEHSMIQSPQGRRTFVMQVRRALNRGEAGLPSLNPRSYQELSDSRHWKKASQ</sequence>
<dbReference type="InterPro" id="IPR011335">
    <property type="entry name" value="Restrct_endonuc-II-like"/>
</dbReference>
<proteinExistence type="predicted"/>